<reference evidence="1 2" key="1">
    <citation type="journal article" date="2014" name="Genome Biol. Evol.">
        <title>The genome of the myxosporean Thelohanellus kitauei shows adaptations to nutrient acquisition within its fish host.</title>
        <authorList>
            <person name="Yang Y."/>
            <person name="Xiong J."/>
            <person name="Zhou Z."/>
            <person name="Huo F."/>
            <person name="Miao W."/>
            <person name="Ran C."/>
            <person name="Liu Y."/>
            <person name="Zhang J."/>
            <person name="Feng J."/>
            <person name="Wang M."/>
            <person name="Wang M."/>
            <person name="Wang L."/>
            <person name="Yao B."/>
        </authorList>
    </citation>
    <scope>NUCLEOTIDE SEQUENCE [LARGE SCALE GENOMIC DNA]</scope>
    <source>
        <strain evidence="1">Wuqing</strain>
    </source>
</reference>
<accession>A0A0C2MN76</accession>
<proteinExistence type="predicted"/>
<keyword evidence="2" id="KW-1185">Reference proteome</keyword>
<evidence type="ECO:0000313" key="1">
    <source>
        <dbReference type="EMBL" id="KII65825.1"/>
    </source>
</evidence>
<sequence>MKKYLKRHVPVSQNGYFTHMDFYMRYGINRTNVLIQEYNFNVSKYILDSCCKETVDLNPKSQSFIPDSCINVVQSYENCRADSTLDLALFFRKRVDFVYEDIINQETKYSTTRYRF</sequence>
<evidence type="ECO:0000313" key="2">
    <source>
        <dbReference type="Proteomes" id="UP000031668"/>
    </source>
</evidence>
<organism evidence="1 2">
    <name type="scientific">Thelohanellus kitauei</name>
    <name type="common">Myxosporean</name>
    <dbReference type="NCBI Taxonomy" id="669202"/>
    <lineage>
        <taxon>Eukaryota</taxon>
        <taxon>Metazoa</taxon>
        <taxon>Cnidaria</taxon>
        <taxon>Myxozoa</taxon>
        <taxon>Myxosporea</taxon>
        <taxon>Bivalvulida</taxon>
        <taxon>Platysporina</taxon>
        <taxon>Myxobolidae</taxon>
        <taxon>Thelohanellus</taxon>
    </lineage>
</organism>
<dbReference type="AlphaFoldDB" id="A0A0C2MN76"/>
<dbReference type="Proteomes" id="UP000031668">
    <property type="component" value="Unassembled WGS sequence"/>
</dbReference>
<name>A0A0C2MN76_THEKT</name>
<dbReference type="EMBL" id="JWZT01003712">
    <property type="protein sequence ID" value="KII65825.1"/>
    <property type="molecule type" value="Genomic_DNA"/>
</dbReference>
<comment type="caution">
    <text evidence="1">The sequence shown here is derived from an EMBL/GenBank/DDBJ whole genome shotgun (WGS) entry which is preliminary data.</text>
</comment>
<gene>
    <name evidence="1" type="ORF">RF11_04096</name>
</gene>
<protein>
    <submittedName>
        <fullName evidence="1">Uncharacterized protein</fullName>
    </submittedName>
</protein>